<proteinExistence type="predicted"/>
<dbReference type="KEGG" id="rmar:GBA65_00720"/>
<dbReference type="Proteomes" id="UP000502706">
    <property type="component" value="Chromosome"/>
</dbReference>
<dbReference type="AlphaFoldDB" id="A0A6G8PSV2"/>
<evidence type="ECO:0008006" key="3">
    <source>
        <dbReference type="Google" id="ProtNLM"/>
    </source>
</evidence>
<accession>A0A6G8PSV2</accession>
<evidence type="ECO:0000313" key="1">
    <source>
        <dbReference type="EMBL" id="QIN77277.1"/>
    </source>
</evidence>
<protein>
    <recommendedName>
        <fullName evidence="3">Response regulatory domain-containing protein</fullName>
    </recommendedName>
</protein>
<organism evidence="1 2">
    <name type="scientific">Rubrobacter marinus</name>
    <dbReference type="NCBI Taxonomy" id="2653852"/>
    <lineage>
        <taxon>Bacteria</taxon>
        <taxon>Bacillati</taxon>
        <taxon>Actinomycetota</taxon>
        <taxon>Rubrobacteria</taxon>
        <taxon>Rubrobacterales</taxon>
        <taxon>Rubrobacteraceae</taxon>
        <taxon>Rubrobacter</taxon>
    </lineage>
</organism>
<evidence type="ECO:0000313" key="2">
    <source>
        <dbReference type="Proteomes" id="UP000502706"/>
    </source>
</evidence>
<keyword evidence="2" id="KW-1185">Reference proteome</keyword>
<gene>
    <name evidence="1" type="ORF">GBA65_00720</name>
</gene>
<dbReference type="RefSeq" id="WP_166394945.1">
    <property type="nucleotide sequence ID" value="NZ_CP045121.1"/>
</dbReference>
<sequence>MQVLVVFDDDYRSYREAIAVAIQALRPEARVTVAEPSRFEKEAVLMAPDLVICDGLDAGDLASTAAWIQLSNDSERPARLFLDGRLTETSNPTIEDLLSLFDTVERLNRSRTARG</sequence>
<name>A0A6G8PSV2_9ACTN</name>
<reference evidence="1 2" key="1">
    <citation type="submission" date="2019-10" db="EMBL/GenBank/DDBJ databases">
        <title>Rubrobacter sp nov SCSIO 52915 isolated from a deep-sea sediment in the South China Sea.</title>
        <authorList>
            <person name="Chen R.W."/>
        </authorList>
    </citation>
    <scope>NUCLEOTIDE SEQUENCE [LARGE SCALE GENOMIC DNA]</scope>
    <source>
        <strain evidence="1 2">SCSIO 52915</strain>
    </source>
</reference>
<dbReference type="EMBL" id="CP045121">
    <property type="protein sequence ID" value="QIN77277.1"/>
    <property type="molecule type" value="Genomic_DNA"/>
</dbReference>